<evidence type="ECO:0000256" key="1">
    <source>
        <dbReference type="ARBA" id="ARBA00006007"/>
    </source>
</evidence>
<keyword evidence="3" id="KW-1185">Reference proteome</keyword>
<organism evidence="2 3">
    <name type="scientific">Paenibacillus woosongensis</name>
    <dbReference type="NCBI Taxonomy" id="307580"/>
    <lineage>
        <taxon>Bacteria</taxon>
        <taxon>Bacillati</taxon>
        <taxon>Bacillota</taxon>
        <taxon>Bacilli</taxon>
        <taxon>Bacillales</taxon>
        <taxon>Paenibacillaceae</taxon>
        <taxon>Paenibacillus</taxon>
    </lineage>
</organism>
<dbReference type="PANTHER" id="PTHR21381">
    <property type="entry name" value="ZGC:162297"/>
    <property type="match status" value="1"/>
</dbReference>
<comment type="caution">
    <text evidence="2">The sequence shown here is derived from an EMBL/GenBank/DDBJ whole genome shotgun (WGS) entry which is preliminary data.</text>
</comment>
<reference evidence="2 3" key="1">
    <citation type="submission" date="2021-03" db="EMBL/GenBank/DDBJ databases">
        <title>Antimicrobial resistance genes in bacteria isolated from Japanese honey, and their potential for conferring macrolide and lincosamide resistance in the American foulbrood pathogen Paenibacillus larvae.</title>
        <authorList>
            <person name="Okamoto M."/>
            <person name="Kumagai M."/>
            <person name="Kanamori H."/>
            <person name="Takamatsu D."/>
        </authorList>
    </citation>
    <scope>NUCLEOTIDE SEQUENCE [LARGE SCALE GENOMIC DNA]</scope>
    <source>
        <strain evidence="2 3">J15TS10</strain>
    </source>
</reference>
<dbReference type="PIRSF" id="PIRSF005956">
    <property type="entry name" value="BtpA"/>
    <property type="match status" value="1"/>
</dbReference>
<dbReference type="PANTHER" id="PTHR21381:SF3">
    <property type="entry name" value="SGC REGION PROTEIN SGCQ-RELATED"/>
    <property type="match status" value="1"/>
</dbReference>
<dbReference type="RefSeq" id="WP_213592907.1">
    <property type="nucleotide sequence ID" value="NZ_BOSM01000006.1"/>
</dbReference>
<accession>A0ABQ4MV52</accession>
<name>A0ABQ4MV52_9BACL</name>
<comment type="similarity">
    <text evidence="1">Belongs to the BtpA family.</text>
</comment>
<dbReference type="CDD" id="cd04722">
    <property type="entry name" value="TIM_phosphate_binding"/>
    <property type="match status" value="1"/>
</dbReference>
<dbReference type="InterPro" id="IPR005137">
    <property type="entry name" value="BtpA"/>
</dbReference>
<dbReference type="SUPFAM" id="SSF51366">
    <property type="entry name" value="Ribulose-phoshate binding barrel"/>
    <property type="match status" value="1"/>
</dbReference>
<dbReference type="NCBIfam" id="TIGR00259">
    <property type="entry name" value="thylakoid_BtpA"/>
    <property type="match status" value="1"/>
</dbReference>
<dbReference type="EMBL" id="BOSM01000006">
    <property type="protein sequence ID" value="GIP59806.1"/>
    <property type="molecule type" value="Genomic_DNA"/>
</dbReference>
<evidence type="ECO:0008006" key="4">
    <source>
        <dbReference type="Google" id="ProtNLM"/>
    </source>
</evidence>
<dbReference type="InterPro" id="IPR011060">
    <property type="entry name" value="RibuloseP-bd_barrel"/>
</dbReference>
<proteinExistence type="inferred from homology"/>
<dbReference type="Proteomes" id="UP000681290">
    <property type="component" value="Unassembled WGS sequence"/>
</dbReference>
<dbReference type="Pfam" id="PF03437">
    <property type="entry name" value="BtpA"/>
    <property type="match status" value="1"/>
</dbReference>
<gene>
    <name evidence="2" type="ORF">J15TS10_36200</name>
</gene>
<evidence type="ECO:0000313" key="3">
    <source>
        <dbReference type="Proteomes" id="UP000681290"/>
    </source>
</evidence>
<protein>
    <recommendedName>
        <fullName evidence="4">BtpA family membrane complex biogenesis protein</fullName>
    </recommendedName>
</protein>
<sequence length="275" mass="29798">MNILQELFPVKKPIIGMVHSLPLPGSPEFKKYNLPDIYDYCVEEAMRLIEGGVDGLMIENAGDIPFVKSEYMGPETAACIAIIGERIRRETNLPMGVNIVANAAIQSIAATKAFGGQFVRVNQWANAYIANEGFVEGASGVALRYRSMLEAEEIHVFADVHVKHGSHAIVADRPIEELARDAAFFGASSLIATGFRTGDPTKVEEVLAVKKGSELPVLVGSGIDAGNCQELLKVADGAILGVSVKDPNLMSGKTNVVKLKEFMDRVRELRETLQD</sequence>
<evidence type="ECO:0000313" key="2">
    <source>
        <dbReference type="EMBL" id="GIP59806.1"/>
    </source>
</evidence>